<feature type="binding site" evidence="14">
    <location>
        <position position="117"/>
    </location>
    <ligand>
        <name>FAD</name>
        <dbReference type="ChEBI" id="CHEBI:57692"/>
    </ligand>
</feature>
<dbReference type="InterPro" id="IPR006258">
    <property type="entry name" value="Lipoamide_DH"/>
</dbReference>
<evidence type="ECO:0000259" key="17">
    <source>
        <dbReference type="Pfam" id="PF02852"/>
    </source>
</evidence>
<evidence type="ECO:0000256" key="4">
    <source>
        <dbReference type="ARBA" id="ARBA00016961"/>
    </source>
</evidence>
<reference evidence="19" key="1">
    <citation type="submission" date="2019-02" db="EMBL/GenBank/DDBJ databases">
        <authorList>
            <consortium name="Pathogen Informatics"/>
        </authorList>
    </citation>
    <scope>NUCLEOTIDE SEQUENCE</scope>
    <source>
        <strain evidence="19">3012STDY6733949</strain>
    </source>
</reference>
<dbReference type="GO" id="GO:0006103">
    <property type="term" value="P:2-oxoglutarate metabolic process"/>
    <property type="evidence" value="ECO:0007669"/>
    <property type="project" value="TreeGrafter"/>
</dbReference>
<feature type="domain" description="FAD/NAD(P)-binding" evidence="18">
    <location>
        <begin position="9"/>
        <end position="319"/>
    </location>
</feature>
<dbReference type="InterPro" id="IPR036188">
    <property type="entry name" value="FAD/NAD-bd_sf"/>
</dbReference>
<evidence type="ECO:0000256" key="8">
    <source>
        <dbReference type="ARBA" id="ARBA00023002"/>
    </source>
</evidence>
<keyword evidence="14" id="KW-0547">Nucleotide-binding</keyword>
<feature type="active site" description="Proton acceptor" evidence="13">
    <location>
        <position position="439"/>
    </location>
</feature>
<evidence type="ECO:0000256" key="12">
    <source>
        <dbReference type="ARBA" id="ARBA00049187"/>
    </source>
</evidence>
<evidence type="ECO:0000256" key="2">
    <source>
        <dbReference type="ARBA" id="ARBA00007532"/>
    </source>
</evidence>
<accession>A0A449GZS0</accession>
<dbReference type="InterPro" id="IPR050151">
    <property type="entry name" value="Class-I_Pyr_Nuc-Dis_Oxidored"/>
</dbReference>
<feature type="binding site" evidence="14">
    <location>
        <begin position="177"/>
        <end position="184"/>
    </location>
    <ligand>
        <name>NAD(+)</name>
        <dbReference type="ChEBI" id="CHEBI:57540"/>
    </ligand>
</feature>
<keyword evidence="9 14" id="KW-0520">NAD</keyword>
<keyword evidence="11 16" id="KW-0676">Redox-active center</keyword>
<evidence type="ECO:0000256" key="16">
    <source>
        <dbReference type="RuleBase" id="RU003692"/>
    </source>
</evidence>
<feature type="binding site" evidence="14">
    <location>
        <position position="200"/>
    </location>
    <ligand>
        <name>NAD(+)</name>
        <dbReference type="ChEBI" id="CHEBI:57540"/>
    </ligand>
</feature>
<comment type="cofactor">
    <cofactor evidence="14 16">
        <name>FAD</name>
        <dbReference type="ChEBI" id="CHEBI:57692"/>
    </cofactor>
    <text evidence="14 16">Binds 1 FAD per subunit.</text>
</comment>
<dbReference type="PIRSF" id="PIRSF000350">
    <property type="entry name" value="Mercury_reductase_MerA"/>
    <property type="match status" value="1"/>
</dbReference>
<keyword evidence="10" id="KW-1015">Disulfide bond</keyword>
<dbReference type="InterPro" id="IPR016156">
    <property type="entry name" value="FAD/NAD-linked_Rdtase_dimer_sf"/>
</dbReference>
<dbReference type="FunFam" id="3.30.390.30:FF:000001">
    <property type="entry name" value="Dihydrolipoyl dehydrogenase"/>
    <property type="match status" value="1"/>
</dbReference>
<gene>
    <name evidence="19" type="primary">lpd_1</name>
    <name evidence="20" type="synonym">lpd_2</name>
    <name evidence="19" type="ORF">NCTC1935_00122</name>
    <name evidence="20" type="ORF">NCTC1935_02204</name>
</gene>
<evidence type="ECO:0000256" key="6">
    <source>
        <dbReference type="ARBA" id="ARBA00022630"/>
    </source>
</evidence>
<dbReference type="EMBL" id="CAACYE010000004">
    <property type="protein sequence ID" value="VFA81177.1"/>
    <property type="molecule type" value="Genomic_DNA"/>
</dbReference>
<keyword evidence="7 14" id="KW-0274">FAD</keyword>
<dbReference type="AlphaFoldDB" id="A0A449GZS0"/>
<dbReference type="PROSITE" id="PS51257">
    <property type="entry name" value="PROKAR_LIPOPROTEIN"/>
    <property type="match status" value="1"/>
</dbReference>
<dbReference type="Pfam" id="PF07992">
    <property type="entry name" value="Pyr_redox_2"/>
    <property type="match status" value="1"/>
</dbReference>
<dbReference type="SUPFAM" id="SSF55424">
    <property type="entry name" value="FAD/NAD-linked reductases, dimerisation (C-terminal) domain"/>
    <property type="match status" value="1"/>
</dbReference>
<dbReference type="PANTHER" id="PTHR22912">
    <property type="entry name" value="DISULFIDE OXIDOREDUCTASE"/>
    <property type="match status" value="1"/>
</dbReference>
<dbReference type="PANTHER" id="PTHR22912:SF217">
    <property type="entry name" value="DIHYDROLIPOYL DEHYDROGENASE"/>
    <property type="match status" value="1"/>
</dbReference>
<feature type="domain" description="Pyridine nucleotide-disulphide oxidoreductase dimerisation" evidence="17">
    <location>
        <begin position="339"/>
        <end position="449"/>
    </location>
</feature>
<feature type="binding site" evidence="14">
    <location>
        <position position="264"/>
    </location>
    <ligand>
        <name>NAD(+)</name>
        <dbReference type="ChEBI" id="CHEBI:57540"/>
    </ligand>
</feature>
<feature type="binding site" evidence="14">
    <location>
        <position position="54"/>
    </location>
    <ligand>
        <name>FAD</name>
        <dbReference type="ChEBI" id="CHEBI:57692"/>
    </ligand>
</feature>
<dbReference type="PROSITE" id="PS00076">
    <property type="entry name" value="PYRIDINE_REDOX_1"/>
    <property type="match status" value="1"/>
</dbReference>
<evidence type="ECO:0000256" key="10">
    <source>
        <dbReference type="ARBA" id="ARBA00023157"/>
    </source>
</evidence>
<dbReference type="InterPro" id="IPR012999">
    <property type="entry name" value="Pyr_OxRdtase_I_AS"/>
</dbReference>
<dbReference type="EMBL" id="CAACYE010000005">
    <property type="protein sequence ID" value="VFA84375.1"/>
    <property type="molecule type" value="Genomic_DNA"/>
</dbReference>
<dbReference type="PRINTS" id="PR00368">
    <property type="entry name" value="FADPNR"/>
</dbReference>
<evidence type="ECO:0000259" key="18">
    <source>
        <dbReference type="Pfam" id="PF07992"/>
    </source>
</evidence>
<evidence type="ECO:0000256" key="11">
    <source>
        <dbReference type="ARBA" id="ARBA00023284"/>
    </source>
</evidence>
<organism evidence="19">
    <name type="scientific">Nocardia farcinica</name>
    <dbReference type="NCBI Taxonomy" id="37329"/>
    <lineage>
        <taxon>Bacteria</taxon>
        <taxon>Bacillati</taxon>
        <taxon>Actinomycetota</taxon>
        <taxon>Actinomycetes</taxon>
        <taxon>Mycobacteriales</taxon>
        <taxon>Nocardiaceae</taxon>
        <taxon>Nocardia</taxon>
    </lineage>
</organism>
<evidence type="ECO:0000256" key="1">
    <source>
        <dbReference type="ARBA" id="ARBA00004496"/>
    </source>
</evidence>
<evidence type="ECO:0000256" key="9">
    <source>
        <dbReference type="ARBA" id="ARBA00023027"/>
    </source>
</evidence>
<dbReference type="InterPro" id="IPR004099">
    <property type="entry name" value="Pyr_nucl-diS_OxRdtase_dimer"/>
</dbReference>
<dbReference type="InterPro" id="IPR001100">
    <property type="entry name" value="Pyr_nuc-diS_OxRdtase"/>
</dbReference>
<proteinExistence type="inferred from homology"/>
<dbReference type="GO" id="GO:0050660">
    <property type="term" value="F:flavin adenine dinucleotide binding"/>
    <property type="evidence" value="ECO:0007669"/>
    <property type="project" value="InterPro"/>
</dbReference>
<evidence type="ECO:0000256" key="13">
    <source>
        <dbReference type="PIRSR" id="PIRSR000350-2"/>
    </source>
</evidence>
<keyword evidence="6 16" id="KW-0285">Flavoprotein</keyword>
<comment type="subcellular location">
    <subcellularLocation>
        <location evidence="1">Cytoplasm</location>
    </subcellularLocation>
</comment>
<dbReference type="SUPFAM" id="SSF51905">
    <property type="entry name" value="FAD/NAD(P)-binding domain"/>
    <property type="match status" value="1"/>
</dbReference>
<comment type="catalytic activity">
    <reaction evidence="12 16">
        <text>N(6)-[(R)-dihydrolipoyl]-L-lysyl-[protein] + NAD(+) = N(6)-[(R)-lipoyl]-L-lysyl-[protein] + NADH + H(+)</text>
        <dbReference type="Rhea" id="RHEA:15045"/>
        <dbReference type="Rhea" id="RHEA-COMP:10474"/>
        <dbReference type="Rhea" id="RHEA-COMP:10475"/>
        <dbReference type="ChEBI" id="CHEBI:15378"/>
        <dbReference type="ChEBI" id="CHEBI:57540"/>
        <dbReference type="ChEBI" id="CHEBI:57945"/>
        <dbReference type="ChEBI" id="CHEBI:83099"/>
        <dbReference type="ChEBI" id="CHEBI:83100"/>
        <dbReference type="EC" id="1.8.1.4"/>
    </reaction>
</comment>
<dbReference type="RefSeq" id="WP_137353099.1">
    <property type="nucleotide sequence ID" value="NZ_CAACYE020000001.1"/>
</dbReference>
<dbReference type="InterPro" id="IPR023753">
    <property type="entry name" value="FAD/NAD-binding_dom"/>
</dbReference>
<keyword evidence="8 16" id="KW-0560">Oxidoreductase</keyword>
<name>A0A449GZS0_NOCFR</name>
<protein>
    <recommendedName>
        <fullName evidence="4 16">Dihydrolipoyl dehydrogenase</fullName>
        <ecNumber evidence="3 16">1.8.1.4</ecNumber>
    </recommendedName>
</protein>
<dbReference type="NCBIfam" id="TIGR01350">
    <property type="entry name" value="lipoamide_DH"/>
    <property type="match status" value="1"/>
</dbReference>
<comment type="similarity">
    <text evidence="2 16">Belongs to the class-I pyridine nucleotide-disulfide oxidoreductase family.</text>
</comment>
<comment type="miscellaneous">
    <text evidence="16">The active site is a redox-active disulfide bond.</text>
</comment>
<dbReference type="GO" id="GO:0005737">
    <property type="term" value="C:cytoplasm"/>
    <property type="evidence" value="ECO:0007669"/>
    <property type="project" value="UniProtKB-SubCell"/>
</dbReference>
<dbReference type="Pfam" id="PF02852">
    <property type="entry name" value="Pyr_redox_dim"/>
    <property type="match status" value="1"/>
</dbReference>
<feature type="binding site" evidence="14">
    <location>
        <position position="304"/>
    </location>
    <ligand>
        <name>FAD</name>
        <dbReference type="ChEBI" id="CHEBI:57692"/>
    </ligand>
</feature>
<evidence type="ECO:0000256" key="14">
    <source>
        <dbReference type="PIRSR" id="PIRSR000350-3"/>
    </source>
</evidence>
<dbReference type="EC" id="1.8.1.4" evidence="3 16"/>
<dbReference type="Gene3D" id="3.30.390.30">
    <property type="match status" value="1"/>
</dbReference>
<evidence type="ECO:0000313" key="20">
    <source>
        <dbReference type="EMBL" id="VFA84375.1"/>
    </source>
</evidence>
<evidence type="ECO:0000256" key="15">
    <source>
        <dbReference type="PIRSR" id="PIRSR000350-4"/>
    </source>
</evidence>
<keyword evidence="5" id="KW-0963">Cytoplasm</keyword>
<dbReference type="GO" id="GO:0004148">
    <property type="term" value="F:dihydrolipoyl dehydrogenase (NADH) activity"/>
    <property type="evidence" value="ECO:0007669"/>
    <property type="project" value="UniProtKB-EC"/>
</dbReference>
<feature type="disulfide bond" description="Redox-active" evidence="15">
    <location>
        <begin position="45"/>
        <end position="50"/>
    </location>
</feature>
<evidence type="ECO:0000256" key="3">
    <source>
        <dbReference type="ARBA" id="ARBA00012608"/>
    </source>
</evidence>
<evidence type="ECO:0000313" key="19">
    <source>
        <dbReference type="EMBL" id="VFA81177.1"/>
    </source>
</evidence>
<dbReference type="Gene3D" id="3.50.50.60">
    <property type="entry name" value="FAD/NAD(P)-binding domain"/>
    <property type="match status" value="2"/>
</dbReference>
<evidence type="ECO:0000256" key="7">
    <source>
        <dbReference type="ARBA" id="ARBA00022827"/>
    </source>
</evidence>
<dbReference type="PRINTS" id="PR00411">
    <property type="entry name" value="PNDRDTASEI"/>
</dbReference>
<sequence>MTTTARDSDVLILGGGPAGYACAIRARQLGLTTTVIEAAELGGTCLHRGCIPTKALLHVAETVDAIRSAHILGIGAELGDIDMAAVHQHLDAIIDRMYSGLRGLLAAAQITVVAGRGRVVDPHTIQVGDDHYHGSVIVLAMGSRPARIPGIEYGPRVCDSTAALRLTQVPRRAAILGGGAIGVEFASIWASLGAEVTIVEAESRLLPSEDPWSARLLQRSFHTRGITVITDTKIKGVLTTPDAVQLDLSTGQSLHADVLLTAAGRVPRTEDCGLEKADVRTDPRGYVVTDENLQVRPGMYAIGDIVGGRQLAHRSFGHGIAVAERIAGNTPVHSPDLAIPRVTYSKPEVASVGLTEEAARRDHDTITTAVYDLSGNGRSQILGTTGGVKVIRTGTDEQPGPVLGIHLVGDRVGELIGEAQLIVGWEATPDDIAPLIHAHPTQNEALGEAMLMLAGKPLHSRR</sequence>
<evidence type="ECO:0000256" key="5">
    <source>
        <dbReference type="ARBA" id="ARBA00022490"/>
    </source>
</evidence>